<dbReference type="InterPro" id="IPR028994">
    <property type="entry name" value="Integrin_alpha_N"/>
</dbReference>
<dbReference type="Proteomes" id="UP000190961">
    <property type="component" value="Unassembled WGS sequence"/>
</dbReference>
<dbReference type="OrthoDB" id="1488345at2"/>
<proteinExistence type="predicted"/>
<dbReference type="InterPro" id="IPR013517">
    <property type="entry name" value="FG-GAP"/>
</dbReference>
<dbReference type="PANTHER" id="PTHR16026:SF0">
    <property type="entry name" value="CARTILAGE ACIDIC PROTEIN 1"/>
    <property type="match status" value="1"/>
</dbReference>
<evidence type="ECO:0000313" key="4">
    <source>
        <dbReference type="Proteomes" id="UP000190961"/>
    </source>
</evidence>
<keyword evidence="1" id="KW-0732">Signal</keyword>
<dbReference type="PANTHER" id="PTHR16026">
    <property type="entry name" value="CARTILAGE ACIDIC PROTEIN 1"/>
    <property type="match status" value="1"/>
</dbReference>
<keyword evidence="4" id="KW-1185">Reference proteome</keyword>
<evidence type="ECO:0000256" key="1">
    <source>
        <dbReference type="ARBA" id="ARBA00022729"/>
    </source>
</evidence>
<dbReference type="SUPFAM" id="SSF69318">
    <property type="entry name" value="Integrin alpha N-terminal domain"/>
    <property type="match status" value="3"/>
</dbReference>
<evidence type="ECO:0000259" key="2">
    <source>
        <dbReference type="Pfam" id="PF07593"/>
    </source>
</evidence>
<name>A0A1T5JND2_9BACT</name>
<dbReference type="Pfam" id="PF07593">
    <property type="entry name" value="UnbV_ASPIC"/>
    <property type="match status" value="1"/>
</dbReference>
<dbReference type="InterPro" id="IPR011519">
    <property type="entry name" value="UnbV_ASPIC"/>
</dbReference>
<dbReference type="Pfam" id="PF13517">
    <property type="entry name" value="FG-GAP_3"/>
    <property type="match status" value="5"/>
</dbReference>
<gene>
    <name evidence="3" type="ORF">SAMN05660236_1275</name>
</gene>
<protein>
    <submittedName>
        <fullName evidence="3">Repeat domain-containing protein</fullName>
    </submittedName>
</protein>
<dbReference type="PROSITE" id="PS51257">
    <property type="entry name" value="PROKAR_LIPOPROTEIN"/>
    <property type="match status" value="1"/>
</dbReference>
<sequence>MKKTPFLIYPIIFIALLISSCKKESKTLFRLLPSGETGITFNNVIQDNDSFNILSYEYIYNGGGVGVADFNNDGLQDVFFAGNLVSNKLYINLGDLKFKDISDAASISGNGRWCSGVTVVDINNDGWMDLYVTATMKADSADRKNMLLINKGLNKEGVPTFEDQAEKYRLADSGYSTAAAFFDYDRDGDLDLYVLINQRLNNFPTNYRPKITDGSSPNNDRLYRNNGDETFTNVTNEAGITFEGFGLGLAISDFNKDGWPDIYVSNDYISNDILYINQKNGTFQNKTAEYIGHQSQFSMGNDAADFNNDAWPDIITLDMLPETNDRKKTTISNKSYQTYINTEQYKYEYQYVRNMLHLNNGLAQGIKFSEIGQLSGVHQTEWSWSPLMADIDNDGLKDILITNGFPKDITDKDFANYRADVGNFASIGHLNDSIPVIKIPNYAFRNNGDLTFSNVTTQWGLTTPSFSNGAAFVDFDNDGDLDYVINNINADAFVYENTLYTDDAKKDSVKNNYLRIRLVGPAHNVQALGAKVTLYQQGKIQYQENSIYRGFLSSVEGIIHFGLGTGAQADSVAVQWPDGRVSVVKSIKANQLITIDYKESKDGQLIAPAASQPNVLQETSAGLNIYFKHTEEDKIDFNLQRTLPHKFSQDGPGIAVGDVNQDGREDFVVGGSVNSMPTIFLQSASGAFEQKSITQKAKLKPEEDEALLLFDADGDKDLDLYIVSGSIEGATDDDYQDRLYINDGKANFSNAIEALPDTKSSGSCVRASDYDGDGDLDLFVGGRVVARNYPLPARSYILKNENGKFLDVTSDVAPALHNAGMITDAIWTDFNNDGKTDLIAVGEFMPIMVFKNDGNKFTKVEASGIENNIGWWNSITAGDFDQDGDVDYIAGNLGLNNNYQVSEKSPLKVFAKDFDGNGSVDPVMACYMRQSMDVAEMHLYPVHFWDELNSQSPKFRNKYSRYKQYSKATMEQLLPQEDLKDALVLEANNMKSSYIENQGNGKFALHALPMPVQVAPVKGLVSYDINDDGNLDVLMIGNDYGNEVFAGRYDAFTGLVLLGDGKGDFSVMSSATSGFYVPGDAKALARLSGTKGQLFIASQNKDSLKVFSPARPAAFQEFRPEQRDAYAEFVYSDGHKQKVEFYYGAGYLSQSTRKVSIPKGVKSIIVYDSQGKARTVSISGV</sequence>
<accession>A0A1T5JND2</accession>
<dbReference type="AlphaFoldDB" id="A0A1T5JND2"/>
<reference evidence="3 4" key="1">
    <citation type="submission" date="2017-02" db="EMBL/GenBank/DDBJ databases">
        <authorList>
            <person name="Peterson S.W."/>
        </authorList>
    </citation>
    <scope>NUCLEOTIDE SEQUENCE [LARGE SCALE GENOMIC DNA]</scope>
    <source>
        <strain evidence="3 4">DSM 25262</strain>
    </source>
</reference>
<feature type="domain" description="ASPIC/UnbV" evidence="2">
    <location>
        <begin position="527"/>
        <end position="594"/>
    </location>
</feature>
<organism evidence="3 4">
    <name type="scientific">Ohtaekwangia koreensis</name>
    <dbReference type="NCBI Taxonomy" id="688867"/>
    <lineage>
        <taxon>Bacteria</taxon>
        <taxon>Pseudomonadati</taxon>
        <taxon>Bacteroidota</taxon>
        <taxon>Cytophagia</taxon>
        <taxon>Cytophagales</taxon>
        <taxon>Fulvivirgaceae</taxon>
        <taxon>Ohtaekwangia</taxon>
    </lineage>
</organism>
<dbReference type="Gene3D" id="2.130.10.130">
    <property type="entry name" value="Integrin alpha, N-terminal"/>
    <property type="match status" value="3"/>
</dbReference>
<dbReference type="RefSeq" id="WP_079685824.1">
    <property type="nucleotide sequence ID" value="NZ_FUZU01000001.1"/>
</dbReference>
<dbReference type="InterPro" id="IPR027039">
    <property type="entry name" value="Crtac1"/>
</dbReference>
<dbReference type="STRING" id="688867.SAMN05660236_1275"/>
<evidence type="ECO:0000313" key="3">
    <source>
        <dbReference type="EMBL" id="SKC52723.1"/>
    </source>
</evidence>
<dbReference type="EMBL" id="FUZU01000001">
    <property type="protein sequence ID" value="SKC52723.1"/>
    <property type="molecule type" value="Genomic_DNA"/>
</dbReference>